<comment type="catalytic activity">
    <reaction evidence="6 7">
        <text>Release of N-terminal amino acids, preferentially methionine, from peptides and arylamides.</text>
        <dbReference type="EC" id="3.4.11.18"/>
    </reaction>
</comment>
<evidence type="ECO:0000256" key="7">
    <source>
        <dbReference type="RuleBase" id="RU003653"/>
    </source>
</evidence>
<dbReference type="Proteomes" id="UP000178583">
    <property type="component" value="Unassembled WGS sequence"/>
</dbReference>
<evidence type="ECO:0000256" key="4">
    <source>
        <dbReference type="ARBA" id="ARBA00022723"/>
    </source>
</evidence>
<dbReference type="EC" id="3.4.11.18" evidence="6 7"/>
<feature type="binding site" evidence="6">
    <location>
        <position position="238"/>
    </location>
    <ligand>
        <name>a divalent metal cation</name>
        <dbReference type="ChEBI" id="CHEBI:60240"/>
        <label>2</label>
        <note>catalytic</note>
    </ligand>
</feature>
<protein>
    <recommendedName>
        <fullName evidence="6 7">Methionine aminopeptidase</fullName>
        <shortName evidence="6">MAP</shortName>
        <shortName evidence="6">MetAP</shortName>
        <ecNumber evidence="6 7">3.4.11.18</ecNumber>
    </recommendedName>
    <alternativeName>
        <fullName evidence="6">Peptidase M</fullName>
    </alternativeName>
</protein>
<feature type="binding site" evidence="6">
    <location>
        <position position="181"/>
    </location>
    <ligand>
        <name>substrate</name>
    </ligand>
</feature>
<reference evidence="9 10" key="1">
    <citation type="journal article" date="2016" name="Nat. Commun.">
        <title>Thousands of microbial genomes shed light on interconnected biogeochemical processes in an aquifer system.</title>
        <authorList>
            <person name="Anantharaman K."/>
            <person name="Brown C.T."/>
            <person name="Hug L.A."/>
            <person name="Sharon I."/>
            <person name="Castelle C.J."/>
            <person name="Probst A.J."/>
            <person name="Thomas B.C."/>
            <person name="Singh A."/>
            <person name="Wilkins M.J."/>
            <person name="Karaoz U."/>
            <person name="Brodie E.L."/>
            <person name="Williams K.H."/>
            <person name="Hubbard S.S."/>
            <person name="Banfield J.F."/>
        </authorList>
    </citation>
    <scope>NUCLEOTIDE SEQUENCE [LARGE SCALE GENOMIC DNA]</scope>
</reference>
<dbReference type="PANTHER" id="PTHR43330:SF27">
    <property type="entry name" value="METHIONINE AMINOPEPTIDASE"/>
    <property type="match status" value="1"/>
</dbReference>
<dbReference type="InterPro" id="IPR000994">
    <property type="entry name" value="Pept_M24"/>
</dbReference>
<dbReference type="InterPro" id="IPR002467">
    <property type="entry name" value="Pept_M24A_MAP1"/>
</dbReference>
<dbReference type="InterPro" id="IPR001714">
    <property type="entry name" value="Pept_M24_MAP"/>
</dbReference>
<comment type="subunit">
    <text evidence="6">Monomer.</text>
</comment>
<evidence type="ECO:0000256" key="6">
    <source>
        <dbReference type="HAMAP-Rule" id="MF_01974"/>
    </source>
</evidence>
<dbReference type="PRINTS" id="PR00599">
    <property type="entry name" value="MAPEPTIDASE"/>
</dbReference>
<dbReference type="InterPro" id="IPR036005">
    <property type="entry name" value="Creatinase/aminopeptidase-like"/>
</dbReference>
<evidence type="ECO:0000313" key="9">
    <source>
        <dbReference type="EMBL" id="OGD64373.1"/>
    </source>
</evidence>
<dbReference type="AlphaFoldDB" id="A0A1F5EAI8"/>
<comment type="caution">
    <text evidence="9">The sequence shown here is derived from an EMBL/GenBank/DDBJ whole genome shotgun (WGS) entry which is preliminary data.</text>
</comment>
<comment type="function">
    <text evidence="1 6">Removes the N-terminal methionine from nascent proteins. The N-terminal methionine is often cleaved when the second residue in the primary sequence is small and uncharged (Met-Ala-, Cys, Gly, Pro, Ser, Thr, or Val). Requires deformylation of the N(alpha)-formylated initiator methionine before it can be hydrolyzed.</text>
</comment>
<comment type="cofactor">
    <cofactor evidence="6">
        <name>Co(2+)</name>
        <dbReference type="ChEBI" id="CHEBI:48828"/>
    </cofactor>
    <cofactor evidence="6">
        <name>Zn(2+)</name>
        <dbReference type="ChEBI" id="CHEBI:29105"/>
    </cofactor>
    <cofactor evidence="6">
        <name>Mn(2+)</name>
        <dbReference type="ChEBI" id="CHEBI:29035"/>
    </cofactor>
    <cofactor evidence="6">
        <name>Fe(2+)</name>
        <dbReference type="ChEBI" id="CHEBI:29033"/>
    </cofactor>
    <text evidence="6">Binds 2 divalent metal cations per subunit. Has a high-affinity and a low affinity metal-binding site. The true nature of the physiological cofactor is under debate. The enzyme is active with cobalt, zinc, manganese or divalent iron ions. Most likely, methionine aminopeptidases function as mononuclear Fe(2+)-metalloproteases under physiological conditions, and the catalytically relevant metal-binding site has been assigned to the histidine-containing high-affinity site.</text>
</comment>
<dbReference type="HAMAP" id="MF_01974">
    <property type="entry name" value="MetAP_1"/>
    <property type="match status" value="1"/>
</dbReference>
<proteinExistence type="inferred from homology"/>
<dbReference type="SUPFAM" id="SSF55920">
    <property type="entry name" value="Creatinase/aminopeptidase"/>
    <property type="match status" value="1"/>
</dbReference>
<evidence type="ECO:0000259" key="8">
    <source>
        <dbReference type="Pfam" id="PF00557"/>
    </source>
</evidence>
<dbReference type="GO" id="GO:0004239">
    <property type="term" value="F:initiator methionyl aminopeptidase activity"/>
    <property type="evidence" value="ECO:0007669"/>
    <property type="project" value="UniProtKB-UniRule"/>
</dbReference>
<evidence type="ECO:0000256" key="1">
    <source>
        <dbReference type="ARBA" id="ARBA00002521"/>
    </source>
</evidence>
<dbReference type="STRING" id="1797472.A2215_01485"/>
<feature type="binding site" evidence="6">
    <location>
        <position position="207"/>
    </location>
    <ligand>
        <name>a divalent metal cation</name>
        <dbReference type="ChEBI" id="CHEBI:60240"/>
        <label>2</label>
        <note>catalytic</note>
    </ligand>
</feature>
<feature type="binding site" evidence="6">
    <location>
        <position position="110"/>
    </location>
    <ligand>
        <name>a divalent metal cation</name>
        <dbReference type="ChEBI" id="CHEBI:60240"/>
        <label>1</label>
    </ligand>
</feature>
<feature type="binding site" evidence="6">
    <location>
        <position position="238"/>
    </location>
    <ligand>
        <name>a divalent metal cation</name>
        <dbReference type="ChEBI" id="CHEBI:60240"/>
        <label>1</label>
    </ligand>
</feature>
<dbReference type="Gene3D" id="3.90.230.10">
    <property type="entry name" value="Creatinase/methionine aminopeptidase superfamily"/>
    <property type="match status" value="1"/>
</dbReference>
<dbReference type="GO" id="GO:0005829">
    <property type="term" value="C:cytosol"/>
    <property type="evidence" value="ECO:0007669"/>
    <property type="project" value="TreeGrafter"/>
</dbReference>
<dbReference type="GO" id="GO:0006508">
    <property type="term" value="P:proteolysis"/>
    <property type="evidence" value="ECO:0007669"/>
    <property type="project" value="UniProtKB-KW"/>
</dbReference>
<feature type="binding site" evidence="6">
    <location>
        <position position="110"/>
    </location>
    <ligand>
        <name>a divalent metal cation</name>
        <dbReference type="ChEBI" id="CHEBI:60240"/>
        <label>2</label>
        <note>catalytic</note>
    </ligand>
</feature>
<evidence type="ECO:0000256" key="5">
    <source>
        <dbReference type="ARBA" id="ARBA00022801"/>
    </source>
</evidence>
<gene>
    <name evidence="6" type="primary">map</name>
    <name evidence="9" type="ORF">A2215_01485</name>
</gene>
<feature type="binding site" evidence="6">
    <location>
        <position position="81"/>
    </location>
    <ligand>
        <name>substrate</name>
    </ligand>
</feature>
<dbReference type="GO" id="GO:0070006">
    <property type="term" value="F:metalloaminopeptidase activity"/>
    <property type="evidence" value="ECO:0007669"/>
    <property type="project" value="UniProtKB-UniRule"/>
</dbReference>
<keyword evidence="3 6" id="KW-0645">Protease</keyword>
<feature type="binding site" evidence="6">
    <location>
        <position position="99"/>
    </location>
    <ligand>
        <name>a divalent metal cation</name>
        <dbReference type="ChEBI" id="CHEBI:60240"/>
        <label>1</label>
    </ligand>
</feature>
<feature type="domain" description="Peptidase M24" evidence="8">
    <location>
        <begin position="16"/>
        <end position="245"/>
    </location>
</feature>
<dbReference type="NCBIfam" id="TIGR00500">
    <property type="entry name" value="met_pdase_I"/>
    <property type="match status" value="1"/>
</dbReference>
<dbReference type="GO" id="GO:0046872">
    <property type="term" value="F:metal ion binding"/>
    <property type="evidence" value="ECO:0007669"/>
    <property type="project" value="UniProtKB-UniRule"/>
</dbReference>
<accession>A0A1F5EAI8</accession>
<dbReference type="EMBL" id="MEZY01000020">
    <property type="protein sequence ID" value="OGD64373.1"/>
    <property type="molecule type" value="Genomic_DNA"/>
</dbReference>
<organism evidence="9 10">
    <name type="scientific">Candidatus Berkelbacteria bacterium RIFOXYA2_FULL_43_10</name>
    <dbReference type="NCBI Taxonomy" id="1797472"/>
    <lineage>
        <taxon>Bacteria</taxon>
        <taxon>Candidatus Berkelbacteria</taxon>
    </lineage>
</organism>
<feature type="binding site" evidence="6">
    <location>
        <position position="174"/>
    </location>
    <ligand>
        <name>a divalent metal cation</name>
        <dbReference type="ChEBI" id="CHEBI:60240"/>
        <label>2</label>
        <note>catalytic</note>
    </ligand>
</feature>
<dbReference type="PANTHER" id="PTHR43330">
    <property type="entry name" value="METHIONINE AMINOPEPTIDASE"/>
    <property type="match status" value="1"/>
</dbReference>
<evidence type="ECO:0000313" key="10">
    <source>
        <dbReference type="Proteomes" id="UP000178583"/>
    </source>
</evidence>
<keyword evidence="5 6" id="KW-0378">Hydrolase</keyword>
<evidence type="ECO:0000256" key="2">
    <source>
        <dbReference type="ARBA" id="ARBA00022438"/>
    </source>
</evidence>
<dbReference type="Pfam" id="PF00557">
    <property type="entry name" value="Peptidase_M24"/>
    <property type="match status" value="1"/>
</dbReference>
<keyword evidence="2 6" id="KW-0031">Aminopeptidase</keyword>
<evidence type="ECO:0000256" key="3">
    <source>
        <dbReference type="ARBA" id="ARBA00022670"/>
    </source>
</evidence>
<name>A0A1F5EAI8_9BACT</name>
<sequence>MNLIADRKLDDFLNGGKILRESLIETADAAKPGVTLLALNNIAEESIRKRGGRPSFLNYSSDGSRNFPASLCVSINDAVVHGIPKAGISLRDGDVVSLDLGVEFRGMYTDMAETMIVGQPKNKSDINLIEATKKSLEKAIALAYVGRRIGDIGNAIEEIATQSGFCVVKSLVGHGIGEAPHQDPQVPNFGKKGTGDVLLPGVALAIEPMLVDGKAEVYTDIDGWTVRTKSGNKSAHFEKTILITKKDPIVVT</sequence>
<dbReference type="CDD" id="cd01086">
    <property type="entry name" value="MetAP1"/>
    <property type="match status" value="1"/>
</dbReference>
<keyword evidence="4 6" id="KW-0479">Metal-binding</keyword>
<comment type="similarity">
    <text evidence="6">Belongs to the peptidase M24A family. Methionine aminopeptidase type 1 subfamily.</text>
</comment>